<evidence type="ECO:0000259" key="1">
    <source>
        <dbReference type="Pfam" id="PF01966"/>
    </source>
</evidence>
<dbReference type="EMBL" id="UINC01147883">
    <property type="protein sequence ID" value="SVD39462.1"/>
    <property type="molecule type" value="Genomic_DNA"/>
</dbReference>
<dbReference type="Pfam" id="PF01966">
    <property type="entry name" value="HD"/>
    <property type="match status" value="1"/>
</dbReference>
<name>A0A382UYX1_9ZZZZ</name>
<dbReference type="Gene3D" id="1.10.3210.10">
    <property type="entry name" value="Hypothetical protein af1432"/>
    <property type="match status" value="1"/>
</dbReference>
<reference evidence="2" key="1">
    <citation type="submission" date="2018-05" db="EMBL/GenBank/DDBJ databases">
        <authorList>
            <person name="Lanie J.A."/>
            <person name="Ng W.-L."/>
            <person name="Kazmierczak K.M."/>
            <person name="Andrzejewski T.M."/>
            <person name="Davidsen T.M."/>
            <person name="Wayne K.J."/>
            <person name="Tettelin H."/>
            <person name="Glass J.I."/>
            <person name="Rusch D."/>
            <person name="Podicherti R."/>
            <person name="Tsui H.-C.T."/>
            <person name="Winkler M.E."/>
        </authorList>
    </citation>
    <scope>NUCLEOTIDE SEQUENCE</scope>
</reference>
<accession>A0A382UYX1</accession>
<dbReference type="PANTHER" id="PTHR40202:SF1">
    <property type="entry name" value="HD DOMAIN-CONTAINING PROTEIN"/>
    <property type="match status" value="1"/>
</dbReference>
<dbReference type="InterPro" id="IPR003607">
    <property type="entry name" value="HD/PDEase_dom"/>
</dbReference>
<dbReference type="InterPro" id="IPR052567">
    <property type="entry name" value="OP_Dioxygenase"/>
</dbReference>
<feature type="domain" description="HD" evidence="1">
    <location>
        <begin position="53"/>
        <end position="120"/>
    </location>
</feature>
<proteinExistence type="predicted"/>
<dbReference type="InterPro" id="IPR006674">
    <property type="entry name" value="HD_domain"/>
</dbReference>
<dbReference type="AlphaFoldDB" id="A0A382UYX1"/>
<dbReference type="SUPFAM" id="SSF109604">
    <property type="entry name" value="HD-domain/PDEase-like"/>
    <property type="match status" value="1"/>
</dbReference>
<dbReference type="PANTHER" id="PTHR40202">
    <property type="match status" value="1"/>
</dbReference>
<dbReference type="CDD" id="cd00077">
    <property type="entry name" value="HDc"/>
    <property type="match status" value="1"/>
</dbReference>
<protein>
    <recommendedName>
        <fullName evidence="1">HD domain-containing protein</fullName>
    </recommendedName>
</protein>
<sequence>METVSFTKMEDGTKEEYAFLEPLYIQCIDGIPEMLLGLLKRMQGDRLGYQIDRYQHSLQTATRAERDGSDEETIVCALLHDIGDVLAPDNHSQVAAAILQPYISERNYWVLKHHGLFQGYYYFHHINKDRNIRDNFKDHQFYQACVDFCSQWDQCSFDPDYDTLPLEHFEPMVRRVISEPWNHFD</sequence>
<organism evidence="2">
    <name type="scientific">marine metagenome</name>
    <dbReference type="NCBI Taxonomy" id="408172"/>
    <lineage>
        <taxon>unclassified sequences</taxon>
        <taxon>metagenomes</taxon>
        <taxon>ecological metagenomes</taxon>
    </lineage>
</organism>
<gene>
    <name evidence="2" type="ORF">METZ01_LOCUS392316</name>
</gene>
<evidence type="ECO:0000313" key="2">
    <source>
        <dbReference type="EMBL" id="SVD39462.1"/>
    </source>
</evidence>